<dbReference type="InterPro" id="IPR003439">
    <property type="entry name" value="ABC_transporter-like_ATP-bd"/>
</dbReference>
<feature type="domain" description="ABC transporter" evidence="5">
    <location>
        <begin position="490"/>
        <end position="703"/>
    </location>
</feature>
<dbReference type="PANTHER" id="PTHR19211">
    <property type="entry name" value="ATP-BINDING TRANSPORT PROTEIN-RELATED"/>
    <property type="match status" value="1"/>
</dbReference>
<dbReference type="AlphaFoldDB" id="A0AAE0KW63"/>
<comment type="caution">
    <text evidence="6">The sequence shown here is derived from an EMBL/GenBank/DDBJ whole genome shotgun (WGS) entry which is preliminary data.</text>
</comment>
<dbReference type="FunFam" id="3.40.50.300:FF:001197">
    <property type="entry name" value="Putative ATP-binding cassette family ATPase"/>
    <property type="match status" value="1"/>
</dbReference>
<dbReference type="PROSITE" id="PS00211">
    <property type="entry name" value="ABC_TRANSPORTER_1"/>
    <property type="match status" value="1"/>
</dbReference>
<dbReference type="CDD" id="cd03221">
    <property type="entry name" value="ABCF_EF-3"/>
    <property type="match status" value="1"/>
</dbReference>
<keyword evidence="7" id="KW-1185">Reference proteome</keyword>
<keyword evidence="1" id="KW-0677">Repeat</keyword>
<dbReference type="InterPro" id="IPR027417">
    <property type="entry name" value="P-loop_NTPase"/>
</dbReference>
<dbReference type="SUPFAM" id="SSF52540">
    <property type="entry name" value="P-loop containing nucleoside triphosphate hydrolases"/>
    <property type="match status" value="2"/>
</dbReference>
<dbReference type="InterPro" id="IPR017871">
    <property type="entry name" value="ABC_transporter-like_CS"/>
</dbReference>
<reference evidence="6 7" key="1">
    <citation type="journal article" date="2015" name="Genome Biol. Evol.">
        <title>Comparative Genomics of a Bacterivorous Green Alga Reveals Evolutionary Causalities and Consequences of Phago-Mixotrophic Mode of Nutrition.</title>
        <authorList>
            <person name="Burns J.A."/>
            <person name="Paasch A."/>
            <person name="Narechania A."/>
            <person name="Kim E."/>
        </authorList>
    </citation>
    <scope>NUCLEOTIDE SEQUENCE [LARGE SCALE GENOMIC DNA]</scope>
    <source>
        <strain evidence="6 7">PLY_AMNH</strain>
    </source>
</reference>
<protein>
    <recommendedName>
        <fullName evidence="5">ABC transporter domain-containing protein</fullName>
    </recommendedName>
</protein>
<dbReference type="PANTHER" id="PTHR19211:SF14">
    <property type="entry name" value="ATP-BINDING CASSETTE SUB-FAMILY F MEMBER 1"/>
    <property type="match status" value="1"/>
</dbReference>
<evidence type="ECO:0000313" key="7">
    <source>
        <dbReference type="Proteomes" id="UP001190700"/>
    </source>
</evidence>
<dbReference type="EMBL" id="LGRX02015802">
    <property type="protein sequence ID" value="KAK3263013.1"/>
    <property type="molecule type" value="Genomic_DNA"/>
</dbReference>
<dbReference type="GO" id="GO:0016887">
    <property type="term" value="F:ATP hydrolysis activity"/>
    <property type="evidence" value="ECO:0007669"/>
    <property type="project" value="InterPro"/>
</dbReference>
<evidence type="ECO:0000256" key="1">
    <source>
        <dbReference type="ARBA" id="ARBA00022737"/>
    </source>
</evidence>
<dbReference type="SMART" id="SM00382">
    <property type="entry name" value="AAA"/>
    <property type="match status" value="2"/>
</dbReference>
<feature type="region of interest" description="Disordered" evidence="4">
    <location>
        <begin position="1"/>
        <end position="24"/>
    </location>
</feature>
<proteinExistence type="predicted"/>
<keyword evidence="3" id="KW-0067">ATP-binding</keyword>
<name>A0AAE0KW63_9CHLO</name>
<evidence type="ECO:0000313" key="6">
    <source>
        <dbReference type="EMBL" id="KAK3263013.1"/>
    </source>
</evidence>
<accession>A0AAE0KW63</accession>
<keyword evidence="2" id="KW-0547">Nucleotide-binding</keyword>
<sequence>MPVASGGSSAKRANGAKRHQKKGCSKTAVLANRGVVESDCQVSRFHTESIEYQTATPGIDLKLVSVRVAGNELLDETTINLLPGRRYALLGPNGCGKTSVLEQLAIPGQLVPEHITTLLVRQGDIGDKRSALQTVIDADVQLANLLAAESTLQNALDKGTHDIAVAALADVQAAQLRREADSLGKIVNRTSGARGHAHRMNWIEADEVARKAESTALANMEKASLAEDGADPYPATEEVLSALTEAIERVQHDLFASGKDKDEAHSRAATILHGLGFSQEQVTNTPTACLSGGWRMRVALARALFMPPTLLMLDEPTNHLDLSAMLWLEGWLVDSCEETILVCVSHDRTFLNSVCTDIVRISNQQLEYFLEMDYNTYVHSLEELSSAAASSYDALERRRQAMQKSMEVMEKKARESGDDKRLRQVSMRRKKLQDRWGLETSAKGTRFKLNRDMAGFHNGTRLQLNAKETDAAVHIDLPNASSLGIYGPLLQAEGIAVGWSPGVEVLRDVTLDVDMCSRIGIMGRNGGGKSTVLAALAGMLEPLRGEIQKHKNLKIGYFSQHHVELLNEGWSESASAMTILVERHNIKEQEARAHLGKFGLSGRVAVQPLLTLSGGQTARAALALLFWNPPHILLLDEPTNHLDMETAKALSHALSAFDGGVVLVSHDRQLLNEVCDEFYLTTRKGNWKRLDQGVQQYEDILQSSLNR</sequence>
<evidence type="ECO:0000256" key="4">
    <source>
        <dbReference type="SAM" id="MobiDB-lite"/>
    </source>
</evidence>
<organism evidence="6 7">
    <name type="scientific">Cymbomonas tetramitiformis</name>
    <dbReference type="NCBI Taxonomy" id="36881"/>
    <lineage>
        <taxon>Eukaryota</taxon>
        <taxon>Viridiplantae</taxon>
        <taxon>Chlorophyta</taxon>
        <taxon>Pyramimonadophyceae</taxon>
        <taxon>Pyramimonadales</taxon>
        <taxon>Pyramimonadaceae</taxon>
        <taxon>Cymbomonas</taxon>
    </lineage>
</organism>
<dbReference type="Gene3D" id="3.40.50.300">
    <property type="entry name" value="P-loop containing nucleotide triphosphate hydrolases"/>
    <property type="match status" value="2"/>
</dbReference>
<feature type="compositionally biased region" description="Basic residues" evidence="4">
    <location>
        <begin position="14"/>
        <end position="24"/>
    </location>
</feature>
<evidence type="ECO:0000259" key="5">
    <source>
        <dbReference type="PROSITE" id="PS50893"/>
    </source>
</evidence>
<dbReference type="PROSITE" id="PS50893">
    <property type="entry name" value="ABC_TRANSPORTER_2"/>
    <property type="match status" value="2"/>
</dbReference>
<dbReference type="InterPro" id="IPR003593">
    <property type="entry name" value="AAA+_ATPase"/>
</dbReference>
<dbReference type="GO" id="GO:0005524">
    <property type="term" value="F:ATP binding"/>
    <property type="evidence" value="ECO:0007669"/>
    <property type="project" value="UniProtKB-KW"/>
</dbReference>
<dbReference type="InterPro" id="IPR050611">
    <property type="entry name" value="ABCF"/>
</dbReference>
<feature type="domain" description="ABC transporter" evidence="5">
    <location>
        <begin position="59"/>
        <end position="397"/>
    </location>
</feature>
<dbReference type="Pfam" id="PF00005">
    <property type="entry name" value="ABC_tran"/>
    <property type="match status" value="2"/>
</dbReference>
<dbReference type="Proteomes" id="UP001190700">
    <property type="component" value="Unassembled WGS sequence"/>
</dbReference>
<gene>
    <name evidence="6" type="ORF">CYMTET_28159</name>
</gene>
<evidence type="ECO:0000256" key="2">
    <source>
        <dbReference type="ARBA" id="ARBA00022741"/>
    </source>
</evidence>
<evidence type="ECO:0000256" key="3">
    <source>
        <dbReference type="ARBA" id="ARBA00022840"/>
    </source>
</evidence>